<dbReference type="PRINTS" id="PR00040">
    <property type="entry name" value="HTHMERR"/>
</dbReference>
<evidence type="ECO:0000313" key="6">
    <source>
        <dbReference type="EMBL" id="GAA3040364.1"/>
    </source>
</evidence>
<dbReference type="SUPFAM" id="SSF89082">
    <property type="entry name" value="Antibiotic binding domain of TipA-like multidrug resistance regulators"/>
    <property type="match status" value="1"/>
</dbReference>
<dbReference type="InterPro" id="IPR012925">
    <property type="entry name" value="TipAS_dom"/>
</dbReference>
<evidence type="ECO:0000256" key="4">
    <source>
        <dbReference type="ARBA" id="ARBA00023163"/>
    </source>
</evidence>
<dbReference type="EMBL" id="BAAAWD010000031">
    <property type="protein sequence ID" value="GAA3040364.1"/>
    <property type="molecule type" value="Genomic_DNA"/>
</dbReference>
<evidence type="ECO:0000313" key="7">
    <source>
        <dbReference type="Proteomes" id="UP001499930"/>
    </source>
</evidence>
<dbReference type="SMART" id="SM00422">
    <property type="entry name" value="HTH_MERR"/>
    <property type="match status" value="1"/>
</dbReference>
<dbReference type="PANTHER" id="PTHR30204:SF90">
    <property type="entry name" value="HTH-TYPE TRANSCRIPTIONAL ACTIVATOR MTA"/>
    <property type="match status" value="1"/>
</dbReference>
<dbReference type="Pfam" id="PF13411">
    <property type="entry name" value="MerR_1"/>
    <property type="match status" value="1"/>
</dbReference>
<keyword evidence="1" id="KW-0805">Transcription regulation</keyword>
<sequence length="262" mass="29860">MEQAVEYAVGQVARIASVSVRTLHHYDEIGLVCPSRRTAAGYRRYTGEDLRRLQHVLFYRELGFALEEITVILDDPATDARAHLRRQHELLSRRIERLQTMAAAVQHALEADILDISLTPEERFEVFGDFDPAEHEAEARERWGEGEAWRQSRHRVAAMTRRDWARFTGEAARTVEDFAAAYRAGLPAGGPRAMELAERHREHISRWCYDCSYEIHRALGDLYVGDARFAAHYEAVAAGLSRYIRDALHANADRAEALLPPP</sequence>
<comment type="caution">
    <text evidence="6">The sequence shown here is derived from an EMBL/GenBank/DDBJ whole genome shotgun (WGS) entry which is preliminary data.</text>
</comment>
<keyword evidence="7" id="KW-1185">Reference proteome</keyword>
<feature type="domain" description="HTH merR-type" evidence="5">
    <location>
        <begin position="6"/>
        <end position="75"/>
    </location>
</feature>
<evidence type="ECO:0000256" key="3">
    <source>
        <dbReference type="ARBA" id="ARBA00023159"/>
    </source>
</evidence>
<evidence type="ECO:0000256" key="1">
    <source>
        <dbReference type="ARBA" id="ARBA00023015"/>
    </source>
</evidence>
<dbReference type="CDD" id="cd01106">
    <property type="entry name" value="HTH_TipAL-Mta"/>
    <property type="match status" value="1"/>
</dbReference>
<dbReference type="InterPro" id="IPR047057">
    <property type="entry name" value="MerR_fam"/>
</dbReference>
<dbReference type="PANTHER" id="PTHR30204">
    <property type="entry name" value="REDOX-CYCLING DRUG-SENSING TRANSCRIPTIONAL ACTIVATOR SOXR"/>
    <property type="match status" value="1"/>
</dbReference>
<proteinExistence type="predicted"/>
<keyword evidence="2" id="KW-0238">DNA-binding</keyword>
<dbReference type="Proteomes" id="UP001499930">
    <property type="component" value="Unassembled WGS sequence"/>
</dbReference>
<name>A0ABP6LDE4_9ACTN</name>
<dbReference type="PROSITE" id="PS50937">
    <property type="entry name" value="HTH_MERR_2"/>
    <property type="match status" value="1"/>
</dbReference>
<dbReference type="Gene3D" id="1.10.490.50">
    <property type="entry name" value="Antibiotic binding domain of TipA-like multidrug resistance regulators"/>
    <property type="match status" value="1"/>
</dbReference>
<reference evidence="7" key="1">
    <citation type="journal article" date="2019" name="Int. J. Syst. Evol. Microbiol.">
        <title>The Global Catalogue of Microorganisms (GCM) 10K type strain sequencing project: providing services to taxonomists for standard genome sequencing and annotation.</title>
        <authorList>
            <consortium name="The Broad Institute Genomics Platform"/>
            <consortium name="The Broad Institute Genome Sequencing Center for Infectious Disease"/>
            <person name="Wu L."/>
            <person name="Ma J."/>
        </authorList>
    </citation>
    <scope>NUCLEOTIDE SEQUENCE [LARGE SCALE GENOMIC DNA]</scope>
    <source>
        <strain evidence="7">JCM 3106</strain>
    </source>
</reference>
<dbReference type="InterPro" id="IPR036244">
    <property type="entry name" value="TipA-like_antibiotic-bd"/>
</dbReference>
<accession>A0ABP6LDE4</accession>
<evidence type="ECO:0000256" key="2">
    <source>
        <dbReference type="ARBA" id="ARBA00023125"/>
    </source>
</evidence>
<keyword evidence="3" id="KW-0010">Activator</keyword>
<protein>
    <submittedName>
        <fullName evidence="6">MerR family transcriptional regulator</fullName>
    </submittedName>
</protein>
<dbReference type="Pfam" id="PF07739">
    <property type="entry name" value="TipAS"/>
    <property type="match status" value="1"/>
</dbReference>
<dbReference type="InterPro" id="IPR009061">
    <property type="entry name" value="DNA-bd_dom_put_sf"/>
</dbReference>
<dbReference type="PROSITE" id="PS00552">
    <property type="entry name" value="HTH_MERR_1"/>
    <property type="match status" value="1"/>
</dbReference>
<gene>
    <name evidence="6" type="ORF">GCM10017559_80930</name>
</gene>
<organism evidence="6 7">
    <name type="scientific">Streptosporangium longisporum</name>
    <dbReference type="NCBI Taxonomy" id="46187"/>
    <lineage>
        <taxon>Bacteria</taxon>
        <taxon>Bacillati</taxon>
        <taxon>Actinomycetota</taxon>
        <taxon>Actinomycetes</taxon>
        <taxon>Streptosporangiales</taxon>
        <taxon>Streptosporangiaceae</taxon>
        <taxon>Streptosporangium</taxon>
    </lineage>
</organism>
<dbReference type="Gene3D" id="1.10.1660.10">
    <property type="match status" value="1"/>
</dbReference>
<keyword evidence="4" id="KW-0804">Transcription</keyword>
<dbReference type="InterPro" id="IPR000551">
    <property type="entry name" value="MerR-type_HTH_dom"/>
</dbReference>
<evidence type="ECO:0000259" key="5">
    <source>
        <dbReference type="PROSITE" id="PS50937"/>
    </source>
</evidence>
<dbReference type="SUPFAM" id="SSF46955">
    <property type="entry name" value="Putative DNA-binding domain"/>
    <property type="match status" value="1"/>
</dbReference>